<evidence type="ECO:0000313" key="3">
    <source>
        <dbReference type="EMBL" id="OKS86817.1"/>
    </source>
</evidence>
<dbReference type="SUPFAM" id="SSF51735">
    <property type="entry name" value="NAD(P)-binding Rossmann-fold domains"/>
    <property type="match status" value="1"/>
</dbReference>
<sequence>MSADHSVKPVKIHPLLVVLAVLAVFVLAITGYYQELGHEFNFWGAAYSALGLFFFHHVSAKVDNVLVLIAAYLAAAVFIVSIFSLIFSKIYKAYLVVKIRLTYRDHIVVFSLSQIGRKIALELLKNGYKVIVIEKKDDHFSSEIKKKGGVVLAEKDINTEFENSFISHASVCVLAEADDAHNIKLVNSLIAYLHGKPSGRVTKMLVHIHKTDNINVLKDYLDINNKHEHYDLETFNVYQLAARKIYDQFPPHAYVTDNEKEEEQAIAIVGFNQVAENFLLENIILSHSPAMTNLTIYLLDKNADTAVSHFAYKYPFYNEYIDLVPVKLLNTSFYANFAWSKKEIEKISKVKIAYMFGDSDAALLTASTNLRQFFYAQTLSISQIPVVICLPEDAEIINLLDADHDYKGGIKSVFSQQLNIHQVKLISDTCTSDTIIEESALTDKLSRIINYYYALKYEFAGELKQKYNLNNAADVIAALEHDIVSMPETLDSINEKVIEDYVLKYLTAKTSANYSELKARFSIQKRWNVLSHRKKDSNRYAARQIAFKVSSLKRMGCWPLNRQNIQLFFPKLAPMEHKRWSAEKIVFNFKYGPLPDNKDERFILKDILKIHDQIIPFDKLDDLNQEKDLNFFLLLPLLNSIKNN</sequence>
<feature type="transmembrane region" description="Helical" evidence="1">
    <location>
        <begin position="65"/>
        <end position="87"/>
    </location>
</feature>
<dbReference type="RefSeq" id="WP_074489511.1">
    <property type="nucleotide sequence ID" value="NZ_FPAM01000019.1"/>
</dbReference>
<dbReference type="Gene3D" id="6.20.350.10">
    <property type="match status" value="1"/>
</dbReference>
<dbReference type="Gene3D" id="3.40.50.720">
    <property type="entry name" value="NAD(P)-binding Rossmann-like Domain"/>
    <property type="match status" value="1"/>
</dbReference>
<dbReference type="OrthoDB" id="1027683at2"/>
<keyword evidence="1" id="KW-0812">Transmembrane</keyword>
<dbReference type="Proteomes" id="UP000186720">
    <property type="component" value="Unassembled WGS sequence"/>
</dbReference>
<dbReference type="Pfam" id="PF02254">
    <property type="entry name" value="TrkA_N"/>
    <property type="match status" value="1"/>
</dbReference>
<evidence type="ECO:0000313" key="4">
    <source>
        <dbReference type="Proteomes" id="UP000186720"/>
    </source>
</evidence>
<feature type="transmembrane region" description="Helical" evidence="1">
    <location>
        <begin position="12"/>
        <end position="34"/>
    </location>
</feature>
<dbReference type="AlphaFoldDB" id="A0A1Q5ZYJ3"/>
<name>A0A1Q5ZYJ3_9SPHI</name>
<accession>A0A1Q5ZYJ3</accession>
<feature type="domain" description="RCK N-terminal" evidence="2">
    <location>
        <begin position="107"/>
        <end position="219"/>
    </location>
</feature>
<organism evidence="3 4">
    <name type="scientific">Mucilaginibacter polytrichastri</name>
    <dbReference type="NCBI Taxonomy" id="1302689"/>
    <lineage>
        <taxon>Bacteria</taxon>
        <taxon>Pseudomonadati</taxon>
        <taxon>Bacteroidota</taxon>
        <taxon>Sphingobacteriia</taxon>
        <taxon>Sphingobacteriales</taxon>
        <taxon>Sphingobacteriaceae</taxon>
        <taxon>Mucilaginibacter</taxon>
    </lineage>
</organism>
<dbReference type="GO" id="GO:0006813">
    <property type="term" value="P:potassium ion transport"/>
    <property type="evidence" value="ECO:0007669"/>
    <property type="project" value="InterPro"/>
</dbReference>
<dbReference type="EMBL" id="MPPL01000001">
    <property type="protein sequence ID" value="OKS86817.1"/>
    <property type="molecule type" value="Genomic_DNA"/>
</dbReference>
<evidence type="ECO:0000259" key="2">
    <source>
        <dbReference type="Pfam" id="PF02254"/>
    </source>
</evidence>
<keyword evidence="4" id="KW-1185">Reference proteome</keyword>
<dbReference type="STRING" id="1302689.RG47T_2274"/>
<comment type="caution">
    <text evidence="3">The sequence shown here is derived from an EMBL/GenBank/DDBJ whole genome shotgun (WGS) entry which is preliminary data.</text>
</comment>
<keyword evidence="1" id="KW-1133">Transmembrane helix</keyword>
<proteinExistence type="predicted"/>
<dbReference type="InterPro" id="IPR036291">
    <property type="entry name" value="NAD(P)-bd_dom_sf"/>
</dbReference>
<dbReference type="InterPro" id="IPR003148">
    <property type="entry name" value="RCK_N"/>
</dbReference>
<evidence type="ECO:0000256" key="1">
    <source>
        <dbReference type="SAM" id="Phobius"/>
    </source>
</evidence>
<feature type="transmembrane region" description="Helical" evidence="1">
    <location>
        <begin position="40"/>
        <end position="58"/>
    </location>
</feature>
<gene>
    <name evidence="3" type="ORF">RG47T_2274</name>
</gene>
<protein>
    <recommendedName>
        <fullName evidence="2">RCK N-terminal domain-containing protein</fullName>
    </recommendedName>
</protein>
<reference evidence="3 4" key="1">
    <citation type="submission" date="2016-11" db="EMBL/GenBank/DDBJ databases">
        <title>Whole Genome Sequencing of Mucilaginibacter polytrichastri RG4-7(T) isolated from the moss sample.</title>
        <authorList>
            <person name="Li Y."/>
        </authorList>
    </citation>
    <scope>NUCLEOTIDE SEQUENCE [LARGE SCALE GENOMIC DNA]</scope>
    <source>
        <strain evidence="3 4">RG4-7</strain>
    </source>
</reference>
<keyword evidence="1" id="KW-0472">Membrane</keyword>